<dbReference type="NCBIfam" id="TIGR00879">
    <property type="entry name" value="SP"/>
    <property type="match status" value="1"/>
</dbReference>
<dbReference type="EMBL" id="LN890946">
    <property type="protein sequence ID" value="CUS15469.1"/>
    <property type="molecule type" value="Genomic_DNA"/>
</dbReference>
<dbReference type="GO" id="GO:0016020">
    <property type="term" value="C:membrane"/>
    <property type="evidence" value="ECO:0007669"/>
    <property type="project" value="UniProtKB-SubCell"/>
</dbReference>
<feature type="transmembrane region" description="Helical" evidence="8">
    <location>
        <begin position="102"/>
        <end position="122"/>
    </location>
</feature>
<dbReference type="AlphaFoldDB" id="A0A292Q6V1"/>
<evidence type="ECO:0000256" key="2">
    <source>
        <dbReference type="ARBA" id="ARBA00010992"/>
    </source>
</evidence>
<dbReference type="Proteomes" id="UP001412239">
    <property type="component" value="Unassembled WGS sequence"/>
</dbReference>
<evidence type="ECO:0000313" key="10">
    <source>
        <dbReference type="EMBL" id="CUS15469.1"/>
    </source>
</evidence>
<keyword evidence="6 8" id="KW-0472">Membrane</keyword>
<feature type="transmembrane region" description="Helical" evidence="8">
    <location>
        <begin position="182"/>
        <end position="207"/>
    </location>
</feature>
<dbReference type="InterPro" id="IPR003663">
    <property type="entry name" value="Sugar/inositol_transpt"/>
</dbReference>
<evidence type="ECO:0000256" key="3">
    <source>
        <dbReference type="ARBA" id="ARBA00022448"/>
    </source>
</evidence>
<feature type="transmembrane region" description="Helical" evidence="8">
    <location>
        <begin position="470"/>
        <end position="489"/>
    </location>
</feature>
<organism evidence="10 11">
    <name type="scientific">Tuber aestivum</name>
    <name type="common">summer truffle</name>
    <dbReference type="NCBI Taxonomy" id="59557"/>
    <lineage>
        <taxon>Eukaryota</taxon>
        <taxon>Fungi</taxon>
        <taxon>Dikarya</taxon>
        <taxon>Ascomycota</taxon>
        <taxon>Pezizomycotina</taxon>
        <taxon>Pezizomycetes</taxon>
        <taxon>Pezizales</taxon>
        <taxon>Tuberaceae</taxon>
        <taxon>Tuber</taxon>
    </lineage>
</organism>
<evidence type="ECO:0000256" key="8">
    <source>
        <dbReference type="SAM" id="Phobius"/>
    </source>
</evidence>
<dbReference type="SUPFAM" id="SSF103473">
    <property type="entry name" value="MFS general substrate transporter"/>
    <property type="match status" value="1"/>
</dbReference>
<dbReference type="PROSITE" id="PS00217">
    <property type="entry name" value="SUGAR_TRANSPORT_2"/>
    <property type="match status" value="1"/>
</dbReference>
<evidence type="ECO:0000259" key="9">
    <source>
        <dbReference type="PROSITE" id="PS50850"/>
    </source>
</evidence>
<comment type="subcellular location">
    <subcellularLocation>
        <location evidence="1">Membrane</location>
        <topology evidence="1">Multi-pass membrane protein</topology>
    </subcellularLocation>
</comment>
<gene>
    <name evidence="10" type="ORF">GSTUAT00000402001</name>
</gene>
<dbReference type="PROSITE" id="PS00216">
    <property type="entry name" value="SUGAR_TRANSPORT_1"/>
    <property type="match status" value="1"/>
</dbReference>
<evidence type="ECO:0000313" key="11">
    <source>
        <dbReference type="Proteomes" id="UP001412239"/>
    </source>
</evidence>
<evidence type="ECO:0000256" key="4">
    <source>
        <dbReference type="ARBA" id="ARBA00022692"/>
    </source>
</evidence>
<evidence type="ECO:0000256" key="7">
    <source>
        <dbReference type="RuleBase" id="RU003346"/>
    </source>
</evidence>
<feature type="transmembrane region" description="Helical" evidence="8">
    <location>
        <begin position="370"/>
        <end position="392"/>
    </location>
</feature>
<feature type="transmembrane region" description="Helical" evidence="8">
    <location>
        <begin position="51"/>
        <end position="67"/>
    </location>
</feature>
<dbReference type="InterPro" id="IPR050360">
    <property type="entry name" value="MFS_Sugar_Transporters"/>
</dbReference>
<reference evidence="10" key="1">
    <citation type="submission" date="2015-10" db="EMBL/GenBank/DDBJ databases">
        <authorList>
            <person name="Regsiter A."/>
            <person name="william w."/>
        </authorList>
    </citation>
    <scope>NUCLEOTIDE SEQUENCE</scope>
    <source>
        <strain evidence="10">Montdore</strain>
    </source>
</reference>
<feature type="transmembrane region" description="Helical" evidence="8">
    <location>
        <begin position="153"/>
        <end position="170"/>
    </location>
</feature>
<keyword evidence="4 8" id="KW-0812">Transmembrane</keyword>
<evidence type="ECO:0000256" key="5">
    <source>
        <dbReference type="ARBA" id="ARBA00022989"/>
    </source>
</evidence>
<dbReference type="InterPro" id="IPR005829">
    <property type="entry name" value="Sugar_transporter_CS"/>
</dbReference>
<name>A0A292Q6V1_9PEZI</name>
<dbReference type="PANTHER" id="PTHR48022:SF51">
    <property type="entry name" value="ALPHA-GLUCOSIDE TRANSPORTER, PUTATIVE (AFU_ORTHOLOGUE AFUA_6G11920)-RELATED"/>
    <property type="match status" value="1"/>
</dbReference>
<evidence type="ECO:0000256" key="1">
    <source>
        <dbReference type="ARBA" id="ARBA00004141"/>
    </source>
</evidence>
<dbReference type="InterPro" id="IPR020846">
    <property type="entry name" value="MFS_dom"/>
</dbReference>
<feature type="transmembrane region" description="Helical" evidence="8">
    <location>
        <begin position="342"/>
        <end position="363"/>
    </location>
</feature>
<dbReference type="InterPro" id="IPR005828">
    <property type="entry name" value="MFS_sugar_transport-like"/>
</dbReference>
<keyword evidence="5 8" id="KW-1133">Transmembrane helix</keyword>
<protein>
    <recommendedName>
        <fullName evidence="9">Major facilitator superfamily (MFS) profile domain-containing protein</fullName>
    </recommendedName>
</protein>
<comment type="similarity">
    <text evidence="2 7">Belongs to the major facilitator superfamily. Sugar transporter (TC 2.A.1.1) family.</text>
</comment>
<feature type="transmembrane region" description="Helical" evidence="8">
    <location>
        <begin position="307"/>
        <end position="330"/>
    </location>
</feature>
<feature type="transmembrane region" description="Helical" evidence="8">
    <location>
        <begin position="219"/>
        <end position="240"/>
    </location>
</feature>
<dbReference type="InterPro" id="IPR036259">
    <property type="entry name" value="MFS_trans_sf"/>
</dbReference>
<proteinExistence type="inferred from homology"/>
<feature type="transmembrane region" description="Helical" evidence="8">
    <location>
        <begin position="436"/>
        <end position="458"/>
    </location>
</feature>
<feature type="transmembrane region" description="Helical" evidence="8">
    <location>
        <begin position="129"/>
        <end position="147"/>
    </location>
</feature>
<keyword evidence="3 7" id="KW-0813">Transport</keyword>
<sequence>MDTRPAPLSGGDKRTFEHVGHEVTRHALFDEANKYDHNQTLKEALRDEGGVLLWAGVMGAAALSWGFDVQVNGAAISVEAFRRDFGYMYKGKAVLPANWQTIFNVTSTVGAFFGGLASGYIADKIGRKWCTWMGSWILCAGIALEIAATTRPVFAVAKTILGVALGFYLSMAPAYCSEVSPVVLRGITTCGVSLAIVVGQLLSNAVIKAFGERPDRWAYRGPFCVQFFLPVVLILVVPFAPESPWHLVRKDNIEGARVSLIRLHGKERDIEPRLAQIQETLRLETELYSNATWLDCFKGVDARRTMITLGAFCCQHLSGIIFVLGYSTYFFQLAGLPTSQTFSLGVGVTACGVAGNISSWWLVNTVGRRIVTFYGMVVLTGILVLIGVFDVIPTTGAQWAQSAFTVIYSYVWFLTIGAMGYVILGEASSPRLRSRTIGLTTVVQSLWGLIMNFALPYFVNPDEANLRGKVGFIFGGTSLLATIWVFFCVPEFKGLTFSEIDERFKMRVPARKFQEYKGQPGSEG</sequence>
<dbReference type="PANTHER" id="PTHR48022">
    <property type="entry name" value="PLASTIDIC GLUCOSE TRANSPORTER 4"/>
    <property type="match status" value="1"/>
</dbReference>
<evidence type="ECO:0000256" key="6">
    <source>
        <dbReference type="ARBA" id="ARBA00023136"/>
    </source>
</evidence>
<accession>A0A292Q6V1</accession>
<dbReference type="FunFam" id="1.20.1250.20:FF:000078">
    <property type="entry name" value="MFS maltose transporter, putative"/>
    <property type="match status" value="1"/>
</dbReference>
<feature type="domain" description="Major facilitator superfamily (MFS) profile" evidence="9">
    <location>
        <begin position="54"/>
        <end position="493"/>
    </location>
</feature>
<dbReference type="Pfam" id="PF00083">
    <property type="entry name" value="Sugar_tr"/>
    <property type="match status" value="1"/>
</dbReference>
<feature type="transmembrane region" description="Helical" evidence="8">
    <location>
        <begin position="404"/>
        <end position="424"/>
    </location>
</feature>
<dbReference type="PROSITE" id="PS50850">
    <property type="entry name" value="MFS"/>
    <property type="match status" value="1"/>
</dbReference>
<dbReference type="Gene3D" id="1.20.1250.20">
    <property type="entry name" value="MFS general substrate transporter like domains"/>
    <property type="match status" value="1"/>
</dbReference>
<dbReference type="GO" id="GO:0005351">
    <property type="term" value="F:carbohydrate:proton symporter activity"/>
    <property type="evidence" value="ECO:0007669"/>
    <property type="project" value="TreeGrafter"/>
</dbReference>
<keyword evidence="11" id="KW-1185">Reference proteome</keyword>